<comment type="caution">
    <text evidence="1">The sequence shown here is derived from an EMBL/GenBank/DDBJ whole genome shotgun (WGS) entry which is preliminary data.</text>
</comment>
<dbReference type="InterPro" id="IPR023393">
    <property type="entry name" value="START-like_dom_sf"/>
</dbReference>
<dbReference type="Pfam" id="PF10604">
    <property type="entry name" value="Polyketide_cyc2"/>
    <property type="match status" value="1"/>
</dbReference>
<accession>A0A512T3B4</accession>
<dbReference type="AlphaFoldDB" id="A0A512T3B4"/>
<dbReference type="EMBL" id="BKBA01000009">
    <property type="protein sequence ID" value="GEQ14679.1"/>
    <property type="molecule type" value="Genomic_DNA"/>
</dbReference>
<protein>
    <recommendedName>
        <fullName evidence="3">Dimethyladenosine transferase</fullName>
    </recommendedName>
</protein>
<organism evidence="1 2">
    <name type="scientific">Knoellia locipacati</name>
    <dbReference type="NCBI Taxonomy" id="882824"/>
    <lineage>
        <taxon>Bacteria</taxon>
        <taxon>Bacillati</taxon>
        <taxon>Actinomycetota</taxon>
        <taxon>Actinomycetes</taxon>
        <taxon>Micrococcales</taxon>
        <taxon>Intrasporangiaceae</taxon>
        <taxon>Knoellia</taxon>
    </lineage>
</organism>
<dbReference type="SUPFAM" id="SSF55961">
    <property type="entry name" value="Bet v1-like"/>
    <property type="match status" value="1"/>
</dbReference>
<dbReference type="Gene3D" id="3.30.530.20">
    <property type="match status" value="1"/>
</dbReference>
<name>A0A512T3B4_9MICO</name>
<sequence length="153" mass="17472">MTDRDSVSVERLIPAPAGEIFDLLVDPARHLDIDGSGTVQRARSGGRRLRLGDSFGMDMKLGARYSTRNEVVELVDDRRIAWRTLAPFPLSLLFTGRTWRYELEPVEAGTLVRETWDISTEAWPGRPAVRRMATTTRRNMERTLERIEDLVTD</sequence>
<dbReference type="RefSeq" id="WP_147065968.1">
    <property type="nucleotide sequence ID" value="NZ_BAABDN010000002.1"/>
</dbReference>
<dbReference type="Proteomes" id="UP000321793">
    <property type="component" value="Unassembled WGS sequence"/>
</dbReference>
<reference evidence="1 2" key="1">
    <citation type="submission" date="2019-07" db="EMBL/GenBank/DDBJ databases">
        <title>Whole genome shotgun sequence of Knoellia locipacati NBRC 109775.</title>
        <authorList>
            <person name="Hosoyama A."/>
            <person name="Uohara A."/>
            <person name="Ohji S."/>
            <person name="Ichikawa N."/>
        </authorList>
    </citation>
    <scope>NUCLEOTIDE SEQUENCE [LARGE SCALE GENOMIC DNA]</scope>
    <source>
        <strain evidence="1 2">NBRC 109775</strain>
    </source>
</reference>
<evidence type="ECO:0000313" key="1">
    <source>
        <dbReference type="EMBL" id="GEQ14679.1"/>
    </source>
</evidence>
<evidence type="ECO:0008006" key="3">
    <source>
        <dbReference type="Google" id="ProtNLM"/>
    </source>
</evidence>
<proteinExistence type="predicted"/>
<keyword evidence="2" id="KW-1185">Reference proteome</keyword>
<gene>
    <name evidence="1" type="ORF">KLO01_27260</name>
</gene>
<dbReference type="OrthoDB" id="6624781at2"/>
<dbReference type="InterPro" id="IPR019587">
    <property type="entry name" value="Polyketide_cyclase/dehydratase"/>
</dbReference>
<evidence type="ECO:0000313" key="2">
    <source>
        <dbReference type="Proteomes" id="UP000321793"/>
    </source>
</evidence>